<dbReference type="Gene3D" id="2.60.120.200">
    <property type="match status" value="2"/>
</dbReference>
<evidence type="ECO:0000256" key="5">
    <source>
        <dbReference type="ARBA" id="ARBA00022989"/>
    </source>
</evidence>
<dbReference type="PANTHER" id="PTHR31361:SF1">
    <property type="entry name" value="BETA-GLUCAN SYNTHESIS-ASSOCIATED PROTEIN KRE6-RELATED"/>
    <property type="match status" value="1"/>
</dbReference>
<reference evidence="10" key="2">
    <citation type="submission" date="2021-10" db="EMBL/GenBank/DDBJ databases">
        <title>Phylogenomics reveals ancestral predisposition of the termite-cultivated fungus Termitomyces towards a domesticated lifestyle.</title>
        <authorList>
            <person name="Auxier B."/>
            <person name="Grum-Grzhimaylo A."/>
            <person name="Cardenas M.E."/>
            <person name="Lodge J.D."/>
            <person name="Laessoe T."/>
            <person name="Pedersen O."/>
            <person name="Smith M.E."/>
            <person name="Kuyper T.W."/>
            <person name="Franco-Molano E.A."/>
            <person name="Baroni T.J."/>
            <person name="Aanen D.K."/>
        </authorList>
    </citation>
    <scope>NUCLEOTIDE SEQUENCE</scope>
    <source>
        <strain evidence="10">D49</strain>
    </source>
</reference>
<keyword evidence="8" id="KW-0961">Cell wall biogenesis/degradation</keyword>
<sequence length="436" mass="48069">MYLRNARDHRNAYNPGGGINSTGQIPSLGNYGLIDIETPKDAYKRRSRRDGNTWNLVFSDEFNTDGRTFYPGDDPYWEAATNNLEWYDPAAITTENGSLVIEFSKMQTHDLNYQGGLMSSWNKFCFTGGMIETSVQLPGASNVVGMWPAIWTMGNLGRAGYGASLEGMWPYTYDACDVGTAPNQTLNGEPYAATIDGDKSYGGALSYLPGQKLSRCTCADDDTHPGPKHSDGTWVGRAAPEIDVIEAQVTGKPLRGQVSQSAQFAPFNRAWIWQNTSDNEIITNPSISAQNSFIGSATQQATSVVTDTNQQCYELAAGCYSIYGFEYKPGYDDAYITWVSEDVTSWTINAPGVGPDPTVAISARAIPQEPMYLIINLGMSRNFGYIDFDHLTFPNHLRIDYIRVYQPPNAINIGCDPHDFPTAKYINKYVPYSSSG</sequence>
<dbReference type="InterPro" id="IPR000757">
    <property type="entry name" value="Beta-glucanase-like"/>
</dbReference>
<proteinExistence type="inferred from homology"/>
<dbReference type="GO" id="GO:0015926">
    <property type="term" value="F:glucosidase activity"/>
    <property type="evidence" value="ECO:0007669"/>
    <property type="project" value="TreeGrafter"/>
</dbReference>
<evidence type="ECO:0000256" key="7">
    <source>
        <dbReference type="ARBA" id="ARBA00023180"/>
    </source>
</evidence>
<evidence type="ECO:0000256" key="8">
    <source>
        <dbReference type="ARBA" id="ARBA00023316"/>
    </source>
</evidence>
<keyword evidence="7" id="KW-0325">Glycoprotein</keyword>
<evidence type="ECO:0000256" key="2">
    <source>
        <dbReference type="ARBA" id="ARBA00010962"/>
    </source>
</evidence>
<dbReference type="AlphaFoldDB" id="A0A9P7GUB3"/>
<dbReference type="PROSITE" id="PS51762">
    <property type="entry name" value="GH16_2"/>
    <property type="match status" value="1"/>
</dbReference>
<feature type="domain" description="GH16" evidence="9">
    <location>
        <begin position="7"/>
        <end position="410"/>
    </location>
</feature>
<comment type="subcellular location">
    <subcellularLocation>
        <location evidence="1">Membrane</location>
        <topology evidence="1">Single-pass type II membrane protein</topology>
    </subcellularLocation>
</comment>
<dbReference type="EMBL" id="JABCKI010000004">
    <property type="protein sequence ID" value="KAG5654618.1"/>
    <property type="molecule type" value="Genomic_DNA"/>
</dbReference>
<evidence type="ECO:0000313" key="11">
    <source>
        <dbReference type="Proteomes" id="UP000717328"/>
    </source>
</evidence>
<gene>
    <name evidence="10" type="ORF">H0H81_011593</name>
</gene>
<dbReference type="GO" id="GO:0005789">
    <property type="term" value="C:endoplasmic reticulum membrane"/>
    <property type="evidence" value="ECO:0007669"/>
    <property type="project" value="TreeGrafter"/>
</dbReference>
<evidence type="ECO:0000256" key="3">
    <source>
        <dbReference type="ARBA" id="ARBA00022692"/>
    </source>
</evidence>
<evidence type="ECO:0000259" key="9">
    <source>
        <dbReference type="PROSITE" id="PS51762"/>
    </source>
</evidence>
<dbReference type="GO" id="GO:0006078">
    <property type="term" value="P:(1-&gt;6)-beta-D-glucan biosynthetic process"/>
    <property type="evidence" value="ECO:0007669"/>
    <property type="project" value="TreeGrafter"/>
</dbReference>
<name>A0A9P7GUB3_9AGAR</name>
<reference evidence="10" key="1">
    <citation type="submission" date="2021-02" db="EMBL/GenBank/DDBJ databases">
        <authorList>
            <person name="Nieuwenhuis M."/>
            <person name="Van De Peppel L.J.J."/>
        </authorList>
    </citation>
    <scope>NUCLEOTIDE SEQUENCE</scope>
    <source>
        <strain evidence="10">D49</strain>
    </source>
</reference>
<comment type="similarity">
    <text evidence="2">Belongs to the SKN1/KRE6 family.</text>
</comment>
<dbReference type="GO" id="GO:0005886">
    <property type="term" value="C:plasma membrane"/>
    <property type="evidence" value="ECO:0007669"/>
    <property type="project" value="TreeGrafter"/>
</dbReference>
<evidence type="ECO:0000313" key="10">
    <source>
        <dbReference type="EMBL" id="KAG5654618.1"/>
    </source>
</evidence>
<keyword evidence="4" id="KW-0735">Signal-anchor</keyword>
<organism evidence="10 11">
    <name type="scientific">Sphagnurus paluster</name>
    <dbReference type="NCBI Taxonomy" id="117069"/>
    <lineage>
        <taxon>Eukaryota</taxon>
        <taxon>Fungi</taxon>
        <taxon>Dikarya</taxon>
        <taxon>Basidiomycota</taxon>
        <taxon>Agaricomycotina</taxon>
        <taxon>Agaricomycetes</taxon>
        <taxon>Agaricomycetidae</taxon>
        <taxon>Agaricales</taxon>
        <taxon>Tricholomatineae</taxon>
        <taxon>Lyophyllaceae</taxon>
        <taxon>Sphagnurus</taxon>
    </lineage>
</organism>
<dbReference type="Pfam" id="PF03935">
    <property type="entry name" value="SKN1_KRE6_Sbg1"/>
    <property type="match status" value="1"/>
</dbReference>
<dbReference type="SUPFAM" id="SSF49899">
    <property type="entry name" value="Concanavalin A-like lectins/glucanases"/>
    <property type="match status" value="1"/>
</dbReference>
<accession>A0A9P7GUB3</accession>
<keyword evidence="11" id="KW-1185">Reference proteome</keyword>
<dbReference type="FunFam" id="2.60.120.200:FF:000259">
    <property type="entry name" value="Chromosome 9, whole genome shotgun sequence"/>
    <property type="match status" value="1"/>
</dbReference>
<dbReference type="OrthoDB" id="412647at2759"/>
<keyword evidence="5" id="KW-1133">Transmembrane helix</keyword>
<evidence type="ECO:0000256" key="1">
    <source>
        <dbReference type="ARBA" id="ARBA00004606"/>
    </source>
</evidence>
<comment type="caution">
    <text evidence="10">The sequence shown here is derived from an EMBL/GenBank/DDBJ whole genome shotgun (WGS) entry which is preliminary data.</text>
</comment>
<protein>
    <recommendedName>
        <fullName evidence="9">GH16 domain-containing protein</fullName>
    </recommendedName>
</protein>
<dbReference type="GO" id="GO:0031505">
    <property type="term" value="P:fungal-type cell wall organization"/>
    <property type="evidence" value="ECO:0007669"/>
    <property type="project" value="TreeGrafter"/>
</dbReference>
<keyword evidence="3" id="KW-0812">Transmembrane</keyword>
<keyword evidence="6" id="KW-0472">Membrane</keyword>
<evidence type="ECO:0000256" key="6">
    <source>
        <dbReference type="ARBA" id="ARBA00023136"/>
    </source>
</evidence>
<dbReference type="PANTHER" id="PTHR31361">
    <property type="entry name" value="BETA-GLUCAN SYNTHESIS-ASSOCIATED PROTEIN KRE6-RELATED"/>
    <property type="match status" value="1"/>
</dbReference>
<dbReference type="InterPro" id="IPR005629">
    <property type="entry name" value="Skn1/Kre6/Sbg1"/>
</dbReference>
<evidence type="ECO:0000256" key="4">
    <source>
        <dbReference type="ARBA" id="ARBA00022968"/>
    </source>
</evidence>
<dbReference type="InterPro" id="IPR013320">
    <property type="entry name" value="ConA-like_dom_sf"/>
</dbReference>
<dbReference type="Proteomes" id="UP000717328">
    <property type="component" value="Unassembled WGS sequence"/>
</dbReference>